<feature type="transmembrane region" description="Helical" evidence="1">
    <location>
        <begin position="187"/>
        <end position="207"/>
    </location>
</feature>
<dbReference type="InterPro" id="IPR002798">
    <property type="entry name" value="SpoIIM-like"/>
</dbReference>
<keyword evidence="1" id="KW-1133">Transmembrane helix</keyword>
<dbReference type="Pfam" id="PF01944">
    <property type="entry name" value="SpoIIM"/>
    <property type="match status" value="1"/>
</dbReference>
<reference evidence="2 3" key="1">
    <citation type="submission" date="2021-03" db="EMBL/GenBank/DDBJ databases">
        <title>Complete Genome Sequences of Two Lysobacter Strains Isolated from Sea Water (Lysobacter caseinilyticus) and Soil (Lysobacter helvus) in South Korea.</title>
        <authorList>
            <person name="Watanabe Y."/>
            <person name="Arakawa K."/>
        </authorList>
    </citation>
    <scope>NUCLEOTIDE SEQUENCE [LARGE SCALE GENOMIC DNA]</scope>
    <source>
        <strain evidence="2 3">KVB24</strain>
    </source>
</reference>
<keyword evidence="1" id="KW-0472">Membrane</keyword>
<feature type="transmembrane region" description="Helical" evidence="1">
    <location>
        <begin position="272"/>
        <end position="296"/>
    </location>
</feature>
<keyword evidence="1" id="KW-0812">Transmembrane</keyword>
<keyword evidence="3" id="KW-1185">Reference proteome</keyword>
<proteinExistence type="predicted"/>
<feature type="transmembrane region" description="Helical" evidence="1">
    <location>
        <begin position="302"/>
        <end position="320"/>
    </location>
</feature>
<dbReference type="EMBL" id="AP024545">
    <property type="protein sequence ID" value="BCT92145.1"/>
    <property type="molecule type" value="Genomic_DNA"/>
</dbReference>
<name>A0ABM7Q4M7_9GAMM</name>
<organism evidence="2 3">
    <name type="scientific">Noviluteimonas caseinilytica</name>
    <dbReference type="NCBI Taxonomy" id="2675101"/>
    <lineage>
        <taxon>Bacteria</taxon>
        <taxon>Pseudomonadati</taxon>
        <taxon>Pseudomonadota</taxon>
        <taxon>Gammaproteobacteria</taxon>
        <taxon>Lysobacterales</taxon>
        <taxon>Lysobacteraceae</taxon>
        <taxon>Noviluteimonas</taxon>
    </lineage>
</organism>
<feature type="transmembrane region" description="Helical" evidence="1">
    <location>
        <begin position="161"/>
        <end position="180"/>
    </location>
</feature>
<feature type="transmembrane region" description="Helical" evidence="1">
    <location>
        <begin position="227"/>
        <end position="251"/>
    </location>
</feature>
<accession>A0ABM7Q4M7</accession>
<dbReference type="Proteomes" id="UP000681317">
    <property type="component" value="Chromosome"/>
</dbReference>
<feature type="transmembrane region" description="Helical" evidence="1">
    <location>
        <begin position="111"/>
        <end position="131"/>
    </location>
</feature>
<dbReference type="PANTHER" id="PTHR35337:SF1">
    <property type="entry name" value="SLR1478 PROTEIN"/>
    <property type="match status" value="1"/>
</dbReference>
<dbReference type="RefSeq" id="WP_213436660.1">
    <property type="nucleotide sequence ID" value="NZ_AP024545.1"/>
</dbReference>
<dbReference type="PANTHER" id="PTHR35337">
    <property type="entry name" value="SLR1478 PROTEIN"/>
    <property type="match status" value="1"/>
</dbReference>
<gene>
    <name evidence="2" type="ORF">LYSCAS_11690</name>
</gene>
<sequence>MRQAQFIARHAAEWDALEAWLDKRAGHPGRARADATWQGLSDADMPARYRRVCQHLGLARRRGYSPAVVDRLQVLMERGHTALYRPPPLPWRRALRFFLADFPRLVRADPVCLWLSTALFVVPAVAMYIAVTWHPELVHTLLSPMEVAQFERMYDPGNVDVGRTSGTDVAMFGLYIFNNISIAFRTFAAGLLAGVGTAFVLLFNGVYGGAVAGHLHGVGFDGPLWRFVVGHSAFELTGVVIAGAAGLRLGVDLLAPGQRRRVDALIEAGRRGALLSVGVLGMLLVAAFVEAFWSSIGTRDPIITFTVGAVLWTGVLTWLARGGKGATDAP</sequence>
<evidence type="ECO:0000313" key="2">
    <source>
        <dbReference type="EMBL" id="BCT92145.1"/>
    </source>
</evidence>
<evidence type="ECO:0000256" key="1">
    <source>
        <dbReference type="SAM" id="Phobius"/>
    </source>
</evidence>
<protein>
    <submittedName>
        <fullName evidence="2">Membrane protein</fullName>
    </submittedName>
</protein>
<evidence type="ECO:0000313" key="3">
    <source>
        <dbReference type="Proteomes" id="UP000681317"/>
    </source>
</evidence>